<dbReference type="PANTHER" id="PTHR24118:SF99">
    <property type="entry name" value="POTE ANKYRIN DOMAIN FAMILY MEMBER 3C-RELATED"/>
    <property type="match status" value="1"/>
</dbReference>
<accession>A0A8J5X873</accession>
<dbReference type="InterPro" id="IPR036770">
    <property type="entry name" value="Ankyrin_rpt-contain_sf"/>
</dbReference>
<evidence type="ECO:0000313" key="3">
    <source>
        <dbReference type="EMBL" id="KAG8458383.1"/>
    </source>
</evidence>
<feature type="compositionally biased region" description="Low complexity" evidence="2">
    <location>
        <begin position="441"/>
        <end position="450"/>
    </location>
</feature>
<keyword evidence="4" id="KW-1185">Reference proteome</keyword>
<dbReference type="InterPro" id="IPR002110">
    <property type="entry name" value="Ankyrin_rpt"/>
</dbReference>
<dbReference type="AlphaFoldDB" id="A0A8J5X873"/>
<comment type="caution">
    <text evidence="3">The sequence shown here is derived from an EMBL/GenBank/DDBJ whole genome shotgun (WGS) entry which is preliminary data.</text>
</comment>
<protein>
    <recommendedName>
        <fullName evidence="5">ANK_REP_REGION domain-containing protein</fullName>
    </recommendedName>
</protein>
<proteinExistence type="predicted"/>
<evidence type="ECO:0000256" key="2">
    <source>
        <dbReference type="SAM" id="MobiDB-lite"/>
    </source>
</evidence>
<dbReference type="SMART" id="SM00248">
    <property type="entry name" value="ANK"/>
    <property type="match status" value="6"/>
</dbReference>
<name>A0A8J5X873_DIALT</name>
<organism evidence="3 4">
    <name type="scientific">Diacronema lutheri</name>
    <name type="common">Unicellular marine alga</name>
    <name type="synonym">Monochrysis lutheri</name>
    <dbReference type="NCBI Taxonomy" id="2081491"/>
    <lineage>
        <taxon>Eukaryota</taxon>
        <taxon>Haptista</taxon>
        <taxon>Haptophyta</taxon>
        <taxon>Pavlovophyceae</taxon>
        <taxon>Pavlovales</taxon>
        <taxon>Pavlovaceae</taxon>
        <taxon>Diacronema</taxon>
    </lineage>
</organism>
<dbReference type="PROSITE" id="PS50297">
    <property type="entry name" value="ANK_REP_REGION"/>
    <property type="match status" value="1"/>
</dbReference>
<dbReference type="PANTHER" id="PTHR24118">
    <property type="entry name" value="POTE ANKYRIN DOMAIN"/>
    <property type="match status" value="1"/>
</dbReference>
<feature type="compositionally biased region" description="Basic and acidic residues" evidence="2">
    <location>
        <begin position="460"/>
        <end position="474"/>
    </location>
</feature>
<evidence type="ECO:0000313" key="4">
    <source>
        <dbReference type="Proteomes" id="UP000751190"/>
    </source>
</evidence>
<dbReference type="PROSITE" id="PS50088">
    <property type="entry name" value="ANK_REPEAT"/>
    <property type="match status" value="1"/>
</dbReference>
<dbReference type="OrthoDB" id="48571at2759"/>
<dbReference type="Gene3D" id="1.25.40.20">
    <property type="entry name" value="Ankyrin repeat-containing domain"/>
    <property type="match status" value="3"/>
</dbReference>
<reference evidence="3" key="1">
    <citation type="submission" date="2021-05" db="EMBL/GenBank/DDBJ databases">
        <title>The genome of the haptophyte Pavlova lutheri (Diacronema luteri, Pavlovales) - a model for lipid biosynthesis in eukaryotic algae.</title>
        <authorList>
            <person name="Hulatt C.J."/>
            <person name="Posewitz M.C."/>
        </authorList>
    </citation>
    <scope>NUCLEOTIDE SEQUENCE</scope>
    <source>
        <strain evidence="3">NIVA-4/92</strain>
    </source>
</reference>
<dbReference type="Pfam" id="PF12554">
    <property type="entry name" value="MOZART1"/>
    <property type="match status" value="1"/>
</dbReference>
<feature type="repeat" description="ANK" evidence="1">
    <location>
        <begin position="286"/>
        <end position="319"/>
    </location>
</feature>
<feature type="region of interest" description="Disordered" evidence="2">
    <location>
        <begin position="441"/>
        <end position="474"/>
    </location>
</feature>
<evidence type="ECO:0008006" key="5">
    <source>
        <dbReference type="Google" id="ProtNLM"/>
    </source>
</evidence>
<evidence type="ECO:0000256" key="1">
    <source>
        <dbReference type="PROSITE-ProRule" id="PRU00023"/>
    </source>
</evidence>
<keyword evidence="1" id="KW-0040">ANK repeat</keyword>
<dbReference type="GO" id="GO:0000931">
    <property type="term" value="C:gamma-tubulin ring complex"/>
    <property type="evidence" value="ECO:0007669"/>
    <property type="project" value="InterPro"/>
</dbReference>
<dbReference type="EMBL" id="JAGTXO010000052">
    <property type="protein sequence ID" value="KAG8458383.1"/>
    <property type="molecule type" value="Genomic_DNA"/>
</dbReference>
<dbReference type="Pfam" id="PF12796">
    <property type="entry name" value="Ank_2"/>
    <property type="match status" value="1"/>
</dbReference>
<dbReference type="SUPFAM" id="SSF48403">
    <property type="entry name" value="Ankyrin repeat"/>
    <property type="match status" value="1"/>
</dbReference>
<dbReference type="Proteomes" id="UP000751190">
    <property type="component" value="Unassembled WGS sequence"/>
</dbReference>
<dbReference type="GO" id="GO:0033566">
    <property type="term" value="P:gamma-tubulin complex localization"/>
    <property type="evidence" value="ECO:0007669"/>
    <property type="project" value="InterPro"/>
</dbReference>
<dbReference type="InterPro" id="IPR022214">
    <property type="entry name" value="MZT1"/>
</dbReference>
<sequence>MASEPLDILFDISQTLETGLDQETLAILLALCEQGVNPEALAAVVKELRREAAALRAAHGGSFRARHSVNTEEVILLGLPPKERGAALRAALAAALERRDPVMVALCLSCTGSAAERRALASAAFAAGPLCGQTMLHAALAPADAPDTADAALVFTLLRASASPSAVDSQTRTACHVAAARGRSAALQLLLDDESGAAASAAALRSRNGQTAIAAALGARPHRPTHCECVGLLLRSRCPADGSLTLARGRGSGFSQLHLAVAASCAACTSALLARSADPRARSKRDGITPLHLAAQFDGTGRIVELLLRAAADPRATGAAGETAVHAAASAWNGRVLARILDSAADPAAAARRRDASGATPLHHLAVGGAVTHTRGAAGGARVGAIARLLLRHRAEPDALALDRTTPLARAIARLASARPTPPSAKASFVWAGGARAAAARDSGARARGATEPVDEVSPDDDRPVDSCEPDARSDTAASAAPLAVCAVLIAGGATVDARALALLRAGPAAGNAADESTAAGRTCESASDARRACACVARDGRVASLRALCEFALCAQVGAETAPALHALALDVDARALRAACEDYALQLGVRGVRSCSLIHAVLRQMTSAWAPAAWAAGALRDGDGDDDVCDADGCASSSELERSERGHCASHDEDSAWDDDAKCGLAAVGEV</sequence>
<gene>
    <name evidence="3" type="ORF">KFE25_004524</name>
</gene>